<dbReference type="InterPro" id="IPR000326">
    <property type="entry name" value="PAP2/HPO"/>
</dbReference>
<proteinExistence type="predicted"/>
<dbReference type="InterPro" id="IPR036938">
    <property type="entry name" value="PAP2/HPO_sf"/>
</dbReference>
<dbReference type="Pfam" id="PF01569">
    <property type="entry name" value="PAP2"/>
    <property type="match status" value="1"/>
</dbReference>
<organism evidence="2 3">
    <name type="scientific">Amnibacterium kyonggiense</name>
    <dbReference type="NCBI Taxonomy" id="595671"/>
    <lineage>
        <taxon>Bacteria</taxon>
        <taxon>Bacillati</taxon>
        <taxon>Actinomycetota</taxon>
        <taxon>Actinomycetes</taxon>
        <taxon>Micrococcales</taxon>
        <taxon>Microbacteriaceae</taxon>
        <taxon>Amnibacterium</taxon>
    </lineage>
</organism>
<dbReference type="SMART" id="SM00014">
    <property type="entry name" value="acidPPc"/>
    <property type="match status" value="1"/>
</dbReference>
<feature type="domain" description="Phosphatidic acid phosphatase type 2/haloperoxidase" evidence="1">
    <location>
        <begin position="77"/>
        <end position="180"/>
    </location>
</feature>
<dbReference type="SUPFAM" id="SSF48317">
    <property type="entry name" value="Acid phosphatase/Vanadium-dependent haloperoxidase"/>
    <property type="match status" value="1"/>
</dbReference>
<evidence type="ECO:0000259" key="1">
    <source>
        <dbReference type="SMART" id="SM00014"/>
    </source>
</evidence>
<evidence type="ECO:0000313" key="3">
    <source>
        <dbReference type="Proteomes" id="UP000295344"/>
    </source>
</evidence>
<dbReference type="EMBL" id="SOAM01000001">
    <property type="protein sequence ID" value="TDS79608.1"/>
    <property type="molecule type" value="Genomic_DNA"/>
</dbReference>
<sequence>MIAAAALVGVWGGSTLLRVAHLPPGPIDRAWDAVVMRASGRVSRGVAEGMAVVGSGPSGTALVVAAGALIGATRGWFWGASVGVTSIVSVLDRAGLKALAQRARPDDAYGVLDAFPSGHTTFAALLGTVVILFERRTAVRGAAIGFIAAMAWSRTQLRAHWLTDVLGAVVLGSAEAVLLLAAAHRLRESSSRWRDAAPAAREAARRLPARGPRGG</sequence>
<name>A0A4R7FPQ0_9MICO</name>
<reference evidence="2 3" key="1">
    <citation type="submission" date="2019-03" db="EMBL/GenBank/DDBJ databases">
        <title>Genomic Encyclopedia of Archaeal and Bacterial Type Strains, Phase II (KMG-II): from individual species to whole genera.</title>
        <authorList>
            <person name="Goeker M."/>
        </authorList>
    </citation>
    <scope>NUCLEOTIDE SEQUENCE [LARGE SCALE GENOMIC DNA]</scope>
    <source>
        <strain evidence="2 3">DSM 24782</strain>
    </source>
</reference>
<keyword evidence="3" id="KW-1185">Reference proteome</keyword>
<dbReference type="Gene3D" id="1.20.144.10">
    <property type="entry name" value="Phosphatidic acid phosphatase type 2/haloperoxidase"/>
    <property type="match status" value="1"/>
</dbReference>
<dbReference type="Proteomes" id="UP000295344">
    <property type="component" value="Unassembled WGS sequence"/>
</dbReference>
<accession>A0A4R7FPQ0</accession>
<dbReference type="AlphaFoldDB" id="A0A4R7FPQ0"/>
<comment type="caution">
    <text evidence="2">The sequence shown here is derived from an EMBL/GenBank/DDBJ whole genome shotgun (WGS) entry which is preliminary data.</text>
</comment>
<protein>
    <submittedName>
        <fullName evidence="2">PAP2 superfamily protein</fullName>
    </submittedName>
</protein>
<evidence type="ECO:0000313" key="2">
    <source>
        <dbReference type="EMBL" id="TDS79608.1"/>
    </source>
</evidence>
<gene>
    <name evidence="2" type="ORF">CLV52_0142</name>
</gene>